<name>A0A940SUH7_9ENTE</name>
<keyword evidence="7 10" id="KW-0378">Hydrolase</keyword>
<evidence type="ECO:0000256" key="9">
    <source>
        <dbReference type="ARBA" id="ARBA00023102"/>
    </source>
</evidence>
<keyword evidence="6 10" id="KW-0547">Nucleotide-binding</keyword>
<dbReference type="HAMAP" id="MF_01020">
    <property type="entry name" value="HisE"/>
    <property type="match status" value="1"/>
</dbReference>
<dbReference type="GO" id="GO:0005524">
    <property type="term" value="F:ATP binding"/>
    <property type="evidence" value="ECO:0007669"/>
    <property type="project" value="UniProtKB-KW"/>
</dbReference>
<keyword evidence="5 10" id="KW-0028">Amino-acid biosynthesis</keyword>
<dbReference type="NCBIfam" id="TIGR03188">
    <property type="entry name" value="histidine_hisI"/>
    <property type="match status" value="1"/>
</dbReference>
<dbReference type="AlphaFoldDB" id="A0A940SUH7"/>
<dbReference type="Pfam" id="PF01503">
    <property type="entry name" value="PRA-PH"/>
    <property type="match status" value="1"/>
</dbReference>
<comment type="caution">
    <text evidence="11">The sequence shown here is derived from an EMBL/GenBank/DDBJ whole genome shotgun (WGS) entry which is preliminary data.</text>
</comment>
<comment type="catalytic activity">
    <reaction evidence="1 10">
        <text>1-(5-phospho-beta-D-ribosyl)-ATP + H2O = 1-(5-phospho-beta-D-ribosyl)-5'-AMP + diphosphate + H(+)</text>
        <dbReference type="Rhea" id="RHEA:22828"/>
        <dbReference type="ChEBI" id="CHEBI:15377"/>
        <dbReference type="ChEBI" id="CHEBI:15378"/>
        <dbReference type="ChEBI" id="CHEBI:33019"/>
        <dbReference type="ChEBI" id="CHEBI:59457"/>
        <dbReference type="ChEBI" id="CHEBI:73183"/>
        <dbReference type="EC" id="3.6.1.31"/>
    </reaction>
</comment>
<dbReference type="InterPro" id="IPR021130">
    <property type="entry name" value="PRib-ATP_PPHydrolase-like"/>
</dbReference>
<dbReference type="Proteomes" id="UP000674938">
    <property type="component" value="Unassembled WGS sequence"/>
</dbReference>
<comment type="pathway">
    <text evidence="3 10">Amino-acid biosynthesis; L-histidine biosynthesis; L-histidine from 5-phospho-alpha-D-ribose 1-diphosphate: step 2/9.</text>
</comment>
<dbReference type="EC" id="3.6.1.31" evidence="10"/>
<organism evidence="11 12">
    <name type="scientific">Vagococcus allomyrinae</name>
    <dbReference type="NCBI Taxonomy" id="2794353"/>
    <lineage>
        <taxon>Bacteria</taxon>
        <taxon>Bacillati</taxon>
        <taxon>Bacillota</taxon>
        <taxon>Bacilli</taxon>
        <taxon>Lactobacillales</taxon>
        <taxon>Enterococcaceae</taxon>
        <taxon>Vagococcus</taxon>
    </lineage>
</organism>
<gene>
    <name evidence="10 11" type="primary">hisE</name>
    <name evidence="11" type="ORF">I6N95_25260</name>
</gene>
<dbReference type="PANTHER" id="PTHR42945">
    <property type="entry name" value="HISTIDINE BIOSYNTHESIS BIFUNCTIONAL PROTEIN"/>
    <property type="match status" value="1"/>
</dbReference>
<evidence type="ECO:0000313" key="11">
    <source>
        <dbReference type="EMBL" id="MBP1044322.1"/>
    </source>
</evidence>
<proteinExistence type="inferred from homology"/>
<evidence type="ECO:0000256" key="4">
    <source>
        <dbReference type="ARBA" id="ARBA00022490"/>
    </source>
</evidence>
<dbReference type="Gene3D" id="1.10.287.1080">
    <property type="entry name" value="MazG-like"/>
    <property type="match status" value="1"/>
</dbReference>
<keyword evidence="12" id="KW-1185">Reference proteome</keyword>
<reference evidence="11" key="1">
    <citation type="submission" date="2020-12" db="EMBL/GenBank/DDBJ databases">
        <title>Vagococcus allomyrinae sp. nov. and Enterococcus lavae sp. nov., isolated from the larvae of Allomyrina dichotoma.</title>
        <authorList>
            <person name="Lee S.D."/>
        </authorList>
    </citation>
    <scope>NUCLEOTIDE SEQUENCE</scope>
    <source>
        <strain evidence="11">BWB3-3</strain>
    </source>
</reference>
<evidence type="ECO:0000256" key="7">
    <source>
        <dbReference type="ARBA" id="ARBA00022801"/>
    </source>
</evidence>
<protein>
    <recommendedName>
        <fullName evidence="10">Phosphoribosyl-ATP pyrophosphatase</fullName>
        <shortName evidence="10">PRA-PH</shortName>
        <ecNumber evidence="10">3.6.1.31</ecNumber>
    </recommendedName>
</protein>
<evidence type="ECO:0000256" key="8">
    <source>
        <dbReference type="ARBA" id="ARBA00022840"/>
    </source>
</evidence>
<comment type="similarity">
    <text evidence="10">Belongs to the PRA-PH family.</text>
</comment>
<evidence type="ECO:0000256" key="2">
    <source>
        <dbReference type="ARBA" id="ARBA00004496"/>
    </source>
</evidence>
<keyword evidence="8 10" id="KW-0067">ATP-binding</keyword>
<accession>A0A940SUH7</accession>
<evidence type="ECO:0000313" key="12">
    <source>
        <dbReference type="Proteomes" id="UP000674938"/>
    </source>
</evidence>
<dbReference type="GO" id="GO:0004636">
    <property type="term" value="F:phosphoribosyl-ATP diphosphatase activity"/>
    <property type="evidence" value="ECO:0007669"/>
    <property type="project" value="UniProtKB-UniRule"/>
</dbReference>
<dbReference type="InterPro" id="IPR008179">
    <property type="entry name" value="HisE"/>
</dbReference>
<dbReference type="SUPFAM" id="SSF101386">
    <property type="entry name" value="all-alpha NTP pyrophosphatases"/>
    <property type="match status" value="1"/>
</dbReference>
<dbReference type="EMBL" id="JAEEGA010000025">
    <property type="protein sequence ID" value="MBP1044322.1"/>
    <property type="molecule type" value="Genomic_DNA"/>
</dbReference>
<comment type="subcellular location">
    <subcellularLocation>
        <location evidence="2 10">Cytoplasm</location>
    </subcellularLocation>
</comment>
<evidence type="ECO:0000256" key="1">
    <source>
        <dbReference type="ARBA" id="ARBA00001460"/>
    </source>
</evidence>
<keyword evidence="4 10" id="KW-0963">Cytoplasm</keyword>
<dbReference type="GO" id="GO:0005737">
    <property type="term" value="C:cytoplasm"/>
    <property type="evidence" value="ECO:0007669"/>
    <property type="project" value="UniProtKB-SubCell"/>
</dbReference>
<dbReference type="RefSeq" id="WP_209532701.1">
    <property type="nucleotide sequence ID" value="NZ_JAEEGA010000025.1"/>
</dbReference>
<sequence>MNSINELYHEIVMRQKTPKEGSYTTYLFSKGLDKILKKVGEEATEVVIAAKNRNREELIAESADLVYHLTVLLVEQGISLSELEVELTSRQGKISKTQDRAEITEL</sequence>
<dbReference type="GO" id="GO:0000105">
    <property type="term" value="P:L-histidine biosynthetic process"/>
    <property type="evidence" value="ECO:0007669"/>
    <property type="project" value="UniProtKB-UniRule"/>
</dbReference>
<dbReference type="PANTHER" id="PTHR42945:SF9">
    <property type="entry name" value="HISTIDINE BIOSYNTHESIS BIFUNCTIONAL PROTEIN HISIE"/>
    <property type="match status" value="1"/>
</dbReference>
<keyword evidence="9 10" id="KW-0368">Histidine biosynthesis</keyword>
<dbReference type="CDD" id="cd11534">
    <property type="entry name" value="NTP-PPase_HisIE_like"/>
    <property type="match status" value="1"/>
</dbReference>
<evidence type="ECO:0000256" key="10">
    <source>
        <dbReference type="HAMAP-Rule" id="MF_01020"/>
    </source>
</evidence>
<evidence type="ECO:0000256" key="3">
    <source>
        <dbReference type="ARBA" id="ARBA00005204"/>
    </source>
</evidence>
<evidence type="ECO:0000256" key="6">
    <source>
        <dbReference type="ARBA" id="ARBA00022741"/>
    </source>
</evidence>
<evidence type="ECO:0000256" key="5">
    <source>
        <dbReference type="ARBA" id="ARBA00022605"/>
    </source>
</evidence>